<dbReference type="RefSeq" id="WP_015861841.1">
    <property type="nucleotide sequence ID" value="NC_012796.1"/>
</dbReference>
<evidence type="ECO:0000256" key="1">
    <source>
        <dbReference type="ARBA" id="ARBA00008455"/>
    </source>
</evidence>
<dbReference type="PROSITE" id="PS00139">
    <property type="entry name" value="THIOL_PROTEASE_CYS"/>
    <property type="match status" value="1"/>
</dbReference>
<dbReference type="InterPro" id="IPR000169">
    <property type="entry name" value="Pept_cys_AS"/>
</dbReference>
<dbReference type="GO" id="GO:0008234">
    <property type="term" value="F:cysteine-type peptidase activity"/>
    <property type="evidence" value="ECO:0007669"/>
    <property type="project" value="InterPro"/>
</dbReference>
<evidence type="ECO:0000313" key="5">
    <source>
        <dbReference type="Proteomes" id="UP000009071"/>
    </source>
</evidence>
<accession>C4XJD9</accession>
<sequence>MHTFLLLTLMCLLITVDALAESSRVASINSEIAQKAKSSWKAGDNKFTGMSIEDLKKWATAAEEESVIQPQLSARHSLPDDVALEAPSRFTWTDVDGVNYVTSIKDQGSCGSCWAFAVTAQLETLLRIYNKRFDEASAMDLSEQGLLSCNNVSAGTCVSGYTSRAINFYRDVGAIEEVYAPYVESKLDCSLALQGTDSYGSPKKFKLKDGVLQVPWEYVGDQATYTVALVKKYLRDYGPLVVNMRTYYDFYFYESGVYHRTSAEYVGSHAILVVGYDDDERCFLVKNSWGGDWGEKGFFRISYDDHVSVDSTGTKFGGYAYYNTGVYGDLPSVVNPTISNNYISPVLRLLLD</sequence>
<dbReference type="SUPFAM" id="SSF54001">
    <property type="entry name" value="Cysteine proteinases"/>
    <property type="match status" value="1"/>
</dbReference>
<dbReference type="PRINTS" id="PR00705">
    <property type="entry name" value="PAPAIN"/>
</dbReference>
<dbReference type="STRING" id="573370.DMR_31980"/>
<dbReference type="InterPro" id="IPR039417">
    <property type="entry name" value="Peptidase_C1A_papain-like"/>
</dbReference>
<dbReference type="eggNOG" id="COG4870">
    <property type="taxonomic scope" value="Bacteria"/>
</dbReference>
<dbReference type="GO" id="GO:0006508">
    <property type="term" value="P:proteolysis"/>
    <property type="evidence" value="ECO:0007669"/>
    <property type="project" value="InterPro"/>
</dbReference>
<feature type="signal peptide" evidence="2">
    <location>
        <begin position="1"/>
        <end position="20"/>
    </location>
</feature>
<dbReference type="Pfam" id="PF00112">
    <property type="entry name" value="Peptidase_C1"/>
    <property type="match status" value="1"/>
</dbReference>
<dbReference type="PANTHER" id="PTHR12411">
    <property type="entry name" value="CYSTEINE PROTEASE FAMILY C1-RELATED"/>
    <property type="match status" value="1"/>
</dbReference>
<dbReference type="PROSITE" id="PS00639">
    <property type="entry name" value="THIOL_PROTEASE_HIS"/>
    <property type="match status" value="1"/>
</dbReference>
<dbReference type="AlphaFoldDB" id="C4XJD9"/>
<keyword evidence="2" id="KW-0732">Signal</keyword>
<proteinExistence type="inferred from homology"/>
<dbReference type="Gene3D" id="3.90.70.10">
    <property type="entry name" value="Cysteine proteinases"/>
    <property type="match status" value="1"/>
</dbReference>
<reference evidence="4 5" key="1">
    <citation type="journal article" date="2009" name="Genome Res.">
        <title>Whole genome sequence of Desulfovibrio magneticus strain RS-1 revealed common gene clusters in magnetotactic bacteria.</title>
        <authorList>
            <person name="Nakazawa H."/>
            <person name="Arakaki A."/>
            <person name="Narita-Yamada S."/>
            <person name="Yashiro I."/>
            <person name="Jinno K."/>
            <person name="Aoki N."/>
            <person name="Tsuruyama A."/>
            <person name="Okamura Y."/>
            <person name="Tanikawa S."/>
            <person name="Fujita N."/>
            <person name="Takeyama H."/>
            <person name="Matsunaga T."/>
        </authorList>
    </citation>
    <scope>NUCLEOTIDE SEQUENCE [LARGE SCALE GENOMIC DNA]</scope>
    <source>
        <strain evidence="5">ATCC 700980 / DSM 13731 / RS-1</strain>
    </source>
</reference>
<keyword evidence="5" id="KW-1185">Reference proteome</keyword>
<evidence type="ECO:0000313" key="4">
    <source>
        <dbReference type="EMBL" id="BAH76689.1"/>
    </source>
</evidence>
<dbReference type="OrthoDB" id="5318987at2"/>
<protein>
    <submittedName>
        <fullName evidence="4">Cysteine peptidase</fullName>
    </submittedName>
</protein>
<dbReference type="Proteomes" id="UP000009071">
    <property type="component" value="Chromosome"/>
</dbReference>
<dbReference type="KEGG" id="dma:DMR_31980"/>
<feature type="domain" description="Peptidase C1A papain C-terminal" evidence="3">
    <location>
        <begin position="86"/>
        <end position="311"/>
    </location>
</feature>
<dbReference type="InterPro" id="IPR000668">
    <property type="entry name" value="Peptidase_C1A_C"/>
</dbReference>
<evidence type="ECO:0000256" key="2">
    <source>
        <dbReference type="SAM" id="SignalP"/>
    </source>
</evidence>
<dbReference type="EMBL" id="AP010904">
    <property type="protein sequence ID" value="BAH76689.1"/>
    <property type="molecule type" value="Genomic_DNA"/>
</dbReference>
<dbReference type="HOGENOM" id="CLU_786928_0_0_7"/>
<comment type="similarity">
    <text evidence="1">Belongs to the peptidase C1 family.</text>
</comment>
<dbReference type="SMART" id="SM00645">
    <property type="entry name" value="Pept_C1"/>
    <property type="match status" value="1"/>
</dbReference>
<evidence type="ECO:0000259" key="3">
    <source>
        <dbReference type="SMART" id="SM00645"/>
    </source>
</evidence>
<dbReference type="InterPro" id="IPR025660">
    <property type="entry name" value="Pept_his_AS"/>
</dbReference>
<dbReference type="InterPro" id="IPR013128">
    <property type="entry name" value="Peptidase_C1A"/>
</dbReference>
<gene>
    <name evidence="4" type="ordered locus">DMR_31980</name>
</gene>
<organism evidence="4 5">
    <name type="scientific">Solidesulfovibrio magneticus (strain ATCC 700980 / DSM 13731 / RS-1)</name>
    <name type="common">Desulfovibrio magneticus</name>
    <dbReference type="NCBI Taxonomy" id="573370"/>
    <lineage>
        <taxon>Bacteria</taxon>
        <taxon>Pseudomonadati</taxon>
        <taxon>Thermodesulfobacteriota</taxon>
        <taxon>Desulfovibrionia</taxon>
        <taxon>Desulfovibrionales</taxon>
        <taxon>Desulfovibrionaceae</taxon>
        <taxon>Solidesulfovibrio</taxon>
    </lineage>
</organism>
<dbReference type="CDD" id="cd02248">
    <property type="entry name" value="Peptidase_C1A"/>
    <property type="match status" value="1"/>
</dbReference>
<name>C4XJD9_SOLM1</name>
<feature type="chain" id="PRO_5002946057" evidence="2">
    <location>
        <begin position="21"/>
        <end position="352"/>
    </location>
</feature>
<dbReference type="InterPro" id="IPR038765">
    <property type="entry name" value="Papain-like_cys_pep_sf"/>
</dbReference>